<evidence type="ECO:0000256" key="1">
    <source>
        <dbReference type="ARBA" id="ARBA00022553"/>
    </source>
</evidence>
<evidence type="ECO:0000256" key="4">
    <source>
        <dbReference type="ARBA" id="ARBA00023125"/>
    </source>
</evidence>
<dbReference type="InterPro" id="IPR036388">
    <property type="entry name" value="WH-like_DNA-bd_sf"/>
</dbReference>
<dbReference type="PROSITE" id="PS50042">
    <property type="entry name" value="CNMP_BINDING_3"/>
    <property type="match status" value="1"/>
</dbReference>
<evidence type="ECO:0000259" key="9">
    <source>
        <dbReference type="PROSITE" id="PS51063"/>
    </source>
</evidence>
<evidence type="ECO:0000259" key="8">
    <source>
        <dbReference type="PROSITE" id="PS50110"/>
    </source>
</evidence>
<evidence type="ECO:0000313" key="11">
    <source>
        <dbReference type="Proteomes" id="UP001497416"/>
    </source>
</evidence>
<dbReference type="Proteomes" id="UP001497416">
    <property type="component" value="Unassembled WGS sequence"/>
</dbReference>
<evidence type="ECO:0000256" key="6">
    <source>
        <dbReference type="PROSITE-ProRule" id="PRU00169"/>
    </source>
</evidence>
<dbReference type="PROSITE" id="PS50110">
    <property type="entry name" value="RESPONSE_REGULATORY"/>
    <property type="match status" value="1"/>
</dbReference>
<dbReference type="InterPro" id="IPR011006">
    <property type="entry name" value="CheY-like_superfamily"/>
</dbReference>
<keyword evidence="3" id="KW-0805">Transcription regulation</keyword>
<feature type="domain" description="Cyclic nucleotide-binding" evidence="7">
    <location>
        <begin position="161"/>
        <end position="260"/>
    </location>
</feature>
<gene>
    <name evidence="10" type="ORF">T190607A01A_30304</name>
</gene>
<sequence length="349" mass="39416">MKTILLIEDDVTLRENTEELLELSGYYNVVTAANGKLGLEKAKETKPDIIVCDIMMPELDGYGVLEALSQNEETQFIPFIFLSAKTERGDIRKGMNLGADDYITKPFTEEELLEAIESRLAKSSILQERREQNIEEEVEGELRNLNDLKNFFDDNGTIFQYKEDDIVYEEGDNSNYIFLVTKGAVKCSKLNEQGKNLTTSLYKEDDLFGYTSFSQNQAYQETAVAISATELVGIKKSELTNVLHKNHKVVLELVDLLTDNLKDVKEQLIDMAYNSVHKKTAATLLKFAEKINRKPEDPIKISRYDLASVAGIATETLIRSISKLKKQGLIAIEGRNIKILDVEALKLVE</sequence>
<dbReference type="InterPro" id="IPR018490">
    <property type="entry name" value="cNMP-bd_dom_sf"/>
</dbReference>
<feature type="domain" description="Response regulatory" evidence="8">
    <location>
        <begin position="3"/>
        <end position="120"/>
    </location>
</feature>
<keyword evidence="5" id="KW-0804">Transcription</keyword>
<reference evidence="10 11" key="1">
    <citation type="submission" date="2024-05" db="EMBL/GenBank/DDBJ databases">
        <authorList>
            <person name="Duchaud E."/>
        </authorList>
    </citation>
    <scope>NUCLEOTIDE SEQUENCE [LARGE SCALE GENOMIC DNA]</scope>
    <source>
        <strain evidence="10">Ena-SAMPLE-TAB-13-05-2024-13:56:06:370-140302</strain>
    </source>
</reference>
<dbReference type="InterPro" id="IPR036390">
    <property type="entry name" value="WH_DNA-bd_sf"/>
</dbReference>
<protein>
    <submittedName>
        <fullName evidence="10">CRP-like cAMP-binding protein</fullName>
    </submittedName>
</protein>
<keyword evidence="4" id="KW-0238">DNA-binding</keyword>
<dbReference type="PRINTS" id="PR00034">
    <property type="entry name" value="HTHCRP"/>
</dbReference>
<evidence type="ECO:0000313" key="10">
    <source>
        <dbReference type="EMBL" id="CAL2089352.1"/>
    </source>
</evidence>
<dbReference type="PANTHER" id="PTHR48111">
    <property type="entry name" value="REGULATOR OF RPOS"/>
    <property type="match status" value="1"/>
</dbReference>
<accession>A0ABM9P318</accession>
<dbReference type="SUPFAM" id="SSF51206">
    <property type="entry name" value="cAMP-binding domain-like"/>
    <property type="match status" value="1"/>
</dbReference>
<dbReference type="SMART" id="SM00419">
    <property type="entry name" value="HTH_CRP"/>
    <property type="match status" value="1"/>
</dbReference>
<evidence type="ECO:0000256" key="2">
    <source>
        <dbReference type="ARBA" id="ARBA00023012"/>
    </source>
</evidence>
<dbReference type="SUPFAM" id="SSF52172">
    <property type="entry name" value="CheY-like"/>
    <property type="match status" value="1"/>
</dbReference>
<feature type="modified residue" description="4-aspartylphosphate" evidence="6">
    <location>
        <position position="53"/>
    </location>
</feature>
<dbReference type="InterPro" id="IPR039420">
    <property type="entry name" value="WalR-like"/>
</dbReference>
<dbReference type="RefSeq" id="WP_348712694.1">
    <property type="nucleotide sequence ID" value="NZ_CAXIXY010000005.1"/>
</dbReference>
<dbReference type="InterPro" id="IPR000595">
    <property type="entry name" value="cNMP-bd_dom"/>
</dbReference>
<dbReference type="SUPFAM" id="SSF46785">
    <property type="entry name" value="Winged helix' DNA-binding domain"/>
    <property type="match status" value="1"/>
</dbReference>
<keyword evidence="1 6" id="KW-0597">Phosphoprotein</keyword>
<dbReference type="Pfam" id="PF13545">
    <property type="entry name" value="HTH_Crp_2"/>
    <property type="match status" value="1"/>
</dbReference>
<dbReference type="InterPro" id="IPR001789">
    <property type="entry name" value="Sig_transdc_resp-reg_receiver"/>
</dbReference>
<proteinExistence type="predicted"/>
<name>A0ABM9P318_9FLAO</name>
<dbReference type="InterPro" id="IPR014710">
    <property type="entry name" value="RmlC-like_jellyroll"/>
</dbReference>
<evidence type="ECO:0000256" key="3">
    <source>
        <dbReference type="ARBA" id="ARBA00023015"/>
    </source>
</evidence>
<dbReference type="CDD" id="cd00038">
    <property type="entry name" value="CAP_ED"/>
    <property type="match status" value="1"/>
</dbReference>
<dbReference type="Pfam" id="PF00027">
    <property type="entry name" value="cNMP_binding"/>
    <property type="match status" value="1"/>
</dbReference>
<dbReference type="Gene3D" id="3.40.50.2300">
    <property type="match status" value="1"/>
</dbReference>
<keyword evidence="2" id="KW-0902">Two-component regulatory system</keyword>
<feature type="domain" description="HTH crp-type" evidence="9">
    <location>
        <begin position="274"/>
        <end position="343"/>
    </location>
</feature>
<keyword evidence="11" id="KW-1185">Reference proteome</keyword>
<organism evidence="10 11">
    <name type="scientific">Tenacibaculum platacis</name>
    <dbReference type="NCBI Taxonomy" id="3137852"/>
    <lineage>
        <taxon>Bacteria</taxon>
        <taxon>Pseudomonadati</taxon>
        <taxon>Bacteroidota</taxon>
        <taxon>Flavobacteriia</taxon>
        <taxon>Flavobacteriales</taxon>
        <taxon>Flavobacteriaceae</taxon>
        <taxon>Tenacibaculum</taxon>
    </lineage>
</organism>
<dbReference type="Pfam" id="PF00072">
    <property type="entry name" value="Response_reg"/>
    <property type="match status" value="1"/>
</dbReference>
<dbReference type="PROSITE" id="PS51063">
    <property type="entry name" value="HTH_CRP_2"/>
    <property type="match status" value="1"/>
</dbReference>
<dbReference type="Gene3D" id="1.10.10.10">
    <property type="entry name" value="Winged helix-like DNA-binding domain superfamily/Winged helix DNA-binding domain"/>
    <property type="match status" value="1"/>
</dbReference>
<dbReference type="PANTHER" id="PTHR48111:SF1">
    <property type="entry name" value="TWO-COMPONENT RESPONSE REGULATOR ORR33"/>
    <property type="match status" value="1"/>
</dbReference>
<dbReference type="SMART" id="SM00448">
    <property type="entry name" value="REC"/>
    <property type="match status" value="1"/>
</dbReference>
<dbReference type="Gene3D" id="2.60.120.10">
    <property type="entry name" value="Jelly Rolls"/>
    <property type="match status" value="1"/>
</dbReference>
<comment type="caution">
    <text evidence="10">The sequence shown here is derived from an EMBL/GenBank/DDBJ whole genome shotgun (WGS) entry which is preliminary data.</text>
</comment>
<evidence type="ECO:0000256" key="5">
    <source>
        <dbReference type="ARBA" id="ARBA00023163"/>
    </source>
</evidence>
<dbReference type="EMBL" id="CAXIXY010000005">
    <property type="protein sequence ID" value="CAL2089352.1"/>
    <property type="molecule type" value="Genomic_DNA"/>
</dbReference>
<dbReference type="InterPro" id="IPR012318">
    <property type="entry name" value="HTH_CRP"/>
</dbReference>
<evidence type="ECO:0000259" key="7">
    <source>
        <dbReference type="PROSITE" id="PS50042"/>
    </source>
</evidence>